<feature type="region of interest" description="Disordered" evidence="1">
    <location>
        <begin position="251"/>
        <end position="272"/>
    </location>
</feature>
<feature type="compositionally biased region" description="Polar residues" evidence="1">
    <location>
        <begin position="606"/>
        <end position="615"/>
    </location>
</feature>
<feature type="region of interest" description="Disordered" evidence="1">
    <location>
        <begin position="324"/>
        <end position="358"/>
    </location>
</feature>
<dbReference type="GeneID" id="25285048"/>
<feature type="region of interest" description="Disordered" evidence="1">
    <location>
        <begin position="388"/>
        <end position="418"/>
    </location>
</feature>
<dbReference type="AlphaFoldDB" id="A0A072P233"/>
<dbReference type="GO" id="GO:0005634">
    <property type="term" value="C:nucleus"/>
    <property type="evidence" value="ECO:0007669"/>
    <property type="project" value="InterPro"/>
</dbReference>
<dbReference type="EMBL" id="AMGV01000012">
    <property type="protein sequence ID" value="KEF53742.1"/>
    <property type="molecule type" value="Genomic_DNA"/>
</dbReference>
<evidence type="ECO:0000256" key="1">
    <source>
        <dbReference type="SAM" id="MobiDB-lite"/>
    </source>
</evidence>
<feature type="compositionally biased region" description="Polar residues" evidence="1">
    <location>
        <begin position="625"/>
        <end position="635"/>
    </location>
</feature>
<gene>
    <name evidence="2" type="ORF">A1O9_10143</name>
</gene>
<organism evidence="2 3">
    <name type="scientific">Exophiala aquamarina CBS 119918</name>
    <dbReference type="NCBI Taxonomy" id="1182545"/>
    <lineage>
        <taxon>Eukaryota</taxon>
        <taxon>Fungi</taxon>
        <taxon>Dikarya</taxon>
        <taxon>Ascomycota</taxon>
        <taxon>Pezizomycotina</taxon>
        <taxon>Eurotiomycetes</taxon>
        <taxon>Chaetothyriomycetidae</taxon>
        <taxon>Chaetothyriales</taxon>
        <taxon>Herpotrichiellaceae</taxon>
        <taxon>Exophiala</taxon>
    </lineage>
</organism>
<dbReference type="Proteomes" id="UP000027920">
    <property type="component" value="Unassembled WGS sequence"/>
</dbReference>
<dbReference type="OrthoDB" id="2536795at2759"/>
<evidence type="ECO:0008006" key="4">
    <source>
        <dbReference type="Google" id="ProtNLM"/>
    </source>
</evidence>
<feature type="compositionally biased region" description="Low complexity" evidence="1">
    <location>
        <begin position="820"/>
        <end position="833"/>
    </location>
</feature>
<feature type="compositionally biased region" description="Basic and acidic residues" evidence="1">
    <location>
        <begin position="338"/>
        <end position="347"/>
    </location>
</feature>
<keyword evidence="3" id="KW-1185">Reference proteome</keyword>
<feature type="compositionally biased region" description="Low complexity" evidence="1">
    <location>
        <begin position="533"/>
        <end position="543"/>
    </location>
</feature>
<dbReference type="GO" id="GO:0005737">
    <property type="term" value="C:cytoplasm"/>
    <property type="evidence" value="ECO:0007669"/>
    <property type="project" value="InterPro"/>
</dbReference>
<dbReference type="Pfam" id="PF09421">
    <property type="entry name" value="FRQ"/>
    <property type="match status" value="1"/>
</dbReference>
<comment type="caution">
    <text evidence="2">The sequence shown here is derived from an EMBL/GenBank/DDBJ whole genome shotgun (WGS) entry which is preliminary data.</text>
</comment>
<feature type="compositionally biased region" description="Polar residues" evidence="1">
    <location>
        <begin position="251"/>
        <end position="270"/>
    </location>
</feature>
<feature type="compositionally biased region" description="Polar residues" evidence="1">
    <location>
        <begin position="326"/>
        <end position="336"/>
    </location>
</feature>
<feature type="region of interest" description="Disordered" evidence="1">
    <location>
        <begin position="912"/>
        <end position="935"/>
    </location>
</feature>
<feature type="region of interest" description="Disordered" evidence="1">
    <location>
        <begin position="820"/>
        <end position="839"/>
    </location>
</feature>
<dbReference type="VEuPathDB" id="FungiDB:A1O9_10143"/>
<feature type="compositionally biased region" description="Polar residues" evidence="1">
    <location>
        <begin position="1"/>
        <end position="10"/>
    </location>
</feature>
<dbReference type="InterPro" id="IPR018554">
    <property type="entry name" value="FRQ"/>
</dbReference>
<dbReference type="GO" id="GO:0007623">
    <property type="term" value="P:circadian rhythm"/>
    <property type="evidence" value="ECO:0007669"/>
    <property type="project" value="InterPro"/>
</dbReference>
<proteinExistence type="predicted"/>
<feature type="region of interest" description="Disordered" evidence="1">
    <location>
        <begin position="503"/>
        <end position="585"/>
    </location>
</feature>
<dbReference type="STRING" id="1182545.A0A072P233"/>
<dbReference type="HOGENOM" id="CLU_007103_1_0_1"/>
<accession>A0A072P233</accession>
<sequence length="935" mass="101202">MGSNDPQSLATAPKRPFSTLSKHHRRTNPSSNSVQSRKKVKIDQGSSNLKERSTSNSSPETANVPLLAQQESGSDESATKWFDGVNENVIGTRKNQSPLEEGESPFFLAPHSIYNPPGDHGSINAESFGHLNRKDSETEDLRGVIDDLTVENKRLKHLLKHKSGSKSTLSPSADKVLEIRMHGLPPNKKRDLEQLLKTFTLGLTPSVPSEPGSSHAVDTNGSFPNELFPKLQLPPGTISAIDSGYASNATSGVNLSSSSVNPRASEPVSQSHRDRNIKNYLHDIPNSLLPQGRHAIDENTKMALVVQRLEQLFLGKSAVPGEHSLPVQQQKISQSAARADRREDVKYNRMSRNGAHREAHMLSQDPKMGLDAPHPDHDHESVDLIAKSQQESGSASDSVASGSGHSCSGSPGQRPTRPLDLDIERAQVVEDNISYIRHLGFPLPLHDQSSGSNEQPWIYLNLLVGMAQLHTLNVTPAFIRKAVRKLSTRFEISKDEQRIRWKGDYGDYSGADPQQSPSIAVQRASEDAGDETGGTSRRSGTSTLNEQGSSLAWEELPIQSGNPKSLHSSDSSHLKTRLSSHPSKSSAFDYKPIVYRGKRAYGKQSYLDSPNSQGTIERRSIRSGRASSLAGQQSKNDSHEGVVTFFNNPYYCEDLSGDGNSTNWNTQICWSPIEALGMSNMTTLGDDDLRDAKTCYFKAGDDLGGRSEEAVEEDCPEITMSIDAIDCAGEDETQPIELPASGIGGVRPEENFALDVKVARTKQQVVSQAKLDGLRGSLGGIGSLTRFDYRVAGCEKLELQPSKLPPPSYVFFTSSSASSAGEELDSSGSSDTSSELEESPALAGYMWQWTSSSQENLGEEGAESDISSIAGAMEVGQARDGSSVQMPTQEGTYILDQAGRTVSGSLAATAGASWSAASLADRESRQEGDVEMQED</sequence>
<dbReference type="GO" id="GO:0006355">
    <property type="term" value="P:regulation of DNA-templated transcription"/>
    <property type="evidence" value="ECO:0007669"/>
    <property type="project" value="InterPro"/>
</dbReference>
<evidence type="ECO:0000313" key="2">
    <source>
        <dbReference type="EMBL" id="KEF53742.1"/>
    </source>
</evidence>
<feature type="compositionally biased region" description="Polar residues" evidence="1">
    <location>
        <begin position="44"/>
        <end position="61"/>
    </location>
</feature>
<feature type="region of interest" description="Disordered" evidence="1">
    <location>
        <begin position="853"/>
        <end position="888"/>
    </location>
</feature>
<protein>
    <recommendedName>
        <fullName evidence="4">Frequency clock protein</fullName>
    </recommendedName>
</protein>
<evidence type="ECO:0000313" key="3">
    <source>
        <dbReference type="Proteomes" id="UP000027920"/>
    </source>
</evidence>
<name>A0A072P233_9EURO</name>
<dbReference type="RefSeq" id="XP_013256332.1">
    <property type="nucleotide sequence ID" value="XM_013400878.1"/>
</dbReference>
<reference evidence="2 3" key="1">
    <citation type="submission" date="2013-03" db="EMBL/GenBank/DDBJ databases">
        <title>The Genome Sequence of Exophiala aquamarina CBS 119918.</title>
        <authorList>
            <consortium name="The Broad Institute Genomics Platform"/>
            <person name="Cuomo C."/>
            <person name="de Hoog S."/>
            <person name="Gorbushina A."/>
            <person name="Walker B."/>
            <person name="Young S.K."/>
            <person name="Zeng Q."/>
            <person name="Gargeya S."/>
            <person name="Fitzgerald M."/>
            <person name="Haas B."/>
            <person name="Abouelleil A."/>
            <person name="Allen A.W."/>
            <person name="Alvarado L."/>
            <person name="Arachchi H.M."/>
            <person name="Berlin A.M."/>
            <person name="Chapman S.B."/>
            <person name="Gainer-Dewar J."/>
            <person name="Goldberg J."/>
            <person name="Griggs A."/>
            <person name="Gujja S."/>
            <person name="Hansen M."/>
            <person name="Howarth C."/>
            <person name="Imamovic A."/>
            <person name="Ireland A."/>
            <person name="Larimer J."/>
            <person name="McCowan C."/>
            <person name="Murphy C."/>
            <person name="Pearson M."/>
            <person name="Poon T.W."/>
            <person name="Priest M."/>
            <person name="Roberts A."/>
            <person name="Saif S."/>
            <person name="Shea T."/>
            <person name="Sisk P."/>
            <person name="Sykes S."/>
            <person name="Wortman J."/>
            <person name="Nusbaum C."/>
            <person name="Birren B."/>
        </authorList>
    </citation>
    <scope>NUCLEOTIDE SEQUENCE [LARGE SCALE GENOMIC DNA]</scope>
    <source>
        <strain evidence="2 3">CBS 119918</strain>
    </source>
</reference>
<feature type="region of interest" description="Disordered" evidence="1">
    <location>
        <begin position="1"/>
        <end position="79"/>
    </location>
</feature>
<feature type="compositionally biased region" description="Low complexity" evidence="1">
    <location>
        <begin position="392"/>
        <end position="412"/>
    </location>
</feature>
<feature type="region of interest" description="Disordered" evidence="1">
    <location>
        <begin position="604"/>
        <end position="637"/>
    </location>
</feature>